<comment type="caution">
    <text evidence="7">The sequence shown here is derived from an EMBL/GenBank/DDBJ whole genome shotgun (WGS) entry which is preliminary data.</text>
</comment>
<dbReference type="InterPro" id="IPR016163">
    <property type="entry name" value="Ald_DH_C"/>
</dbReference>
<dbReference type="InterPro" id="IPR029510">
    <property type="entry name" value="Ald_DH_CS_GLU"/>
</dbReference>
<dbReference type="AlphaFoldDB" id="A0A918T936"/>
<dbReference type="PROSITE" id="PS00687">
    <property type="entry name" value="ALDEHYDE_DEHYDR_GLU"/>
    <property type="match status" value="1"/>
</dbReference>
<dbReference type="Gene3D" id="3.40.309.10">
    <property type="entry name" value="Aldehyde Dehydrogenase, Chain A, domain 2"/>
    <property type="match status" value="1"/>
</dbReference>
<dbReference type="InterPro" id="IPR015590">
    <property type="entry name" value="Aldehyde_DH_dom"/>
</dbReference>
<dbReference type="GO" id="GO:0016620">
    <property type="term" value="F:oxidoreductase activity, acting on the aldehyde or oxo group of donors, NAD or NADP as acceptor"/>
    <property type="evidence" value="ECO:0007669"/>
    <property type="project" value="InterPro"/>
</dbReference>
<dbReference type="InterPro" id="IPR016162">
    <property type="entry name" value="Ald_DH_N"/>
</dbReference>
<dbReference type="CDD" id="cd07093">
    <property type="entry name" value="ALDH_F8_HMSADH"/>
    <property type="match status" value="1"/>
</dbReference>
<sequence>MSTTTPLPPSVIGHWIGGETAGAADGRTLDVTDPASNRPYAKVARGGPTDVARAVDAARTAFPAWAATAHHERARLLHRIADAVEERHDRLAAYESYDCGLPIGQAWGQARRAAENFRHFAGVITALGEEAFRQGEEQLSYVVRSPAGVAGLITPWNTPFMLQSWKLAPALAAGCTIVLKPAEWTPLSASLWPDILTTAGVPAGVANIVHGPGTEAGQALVDHPGAPLLSFTGSTTTGRHILRSCADHLKAASMELGGKSPVVVFADADRAAALDAVVFGVFSLNGERCTAGSRVLVQRPLYEEFTRRLADRAAGVRVGPPSEPATEVGPLVHADHYRRVLEYVRTGREEARLVAGGERPAHLPEGNYLQPVVLADVPRDARVFQEEIFGPVAAVTPFDDEDEAVDLANATPYGLAAYVWTSDLRRGHRIAHAVDSGLVWINSHNVRDLRTPFGGTKASGVGREGGARSIDFYTESKAVHVALGEPRRPRLGGGP</sequence>
<dbReference type="PANTHER" id="PTHR43720:SF2">
    <property type="entry name" value="2-AMINOMUCONIC SEMIALDEHYDE DEHYDROGENASE"/>
    <property type="match status" value="1"/>
</dbReference>
<gene>
    <name evidence="7" type="ORF">GCM10010507_00160</name>
</gene>
<dbReference type="InterPro" id="IPR016161">
    <property type="entry name" value="Ald_DH/histidinol_DH"/>
</dbReference>
<keyword evidence="3" id="KW-0520">NAD</keyword>
<reference evidence="7" key="2">
    <citation type="submission" date="2020-09" db="EMBL/GenBank/DDBJ databases">
        <authorList>
            <person name="Sun Q."/>
            <person name="Ohkuma M."/>
        </authorList>
    </citation>
    <scope>NUCLEOTIDE SEQUENCE</scope>
    <source>
        <strain evidence="7">JCM 4633</strain>
    </source>
</reference>
<dbReference type="RefSeq" id="WP_190107489.1">
    <property type="nucleotide sequence ID" value="NZ_BMVB01000001.1"/>
</dbReference>
<evidence type="ECO:0000313" key="7">
    <source>
        <dbReference type="EMBL" id="GHC31996.1"/>
    </source>
</evidence>
<evidence type="ECO:0000313" key="8">
    <source>
        <dbReference type="Proteomes" id="UP000646244"/>
    </source>
</evidence>
<feature type="domain" description="Aldehyde dehydrogenase" evidence="6">
    <location>
        <begin position="25"/>
        <end position="479"/>
    </location>
</feature>
<comment type="similarity">
    <text evidence="1 5">Belongs to the aldehyde dehydrogenase family.</text>
</comment>
<evidence type="ECO:0000259" key="6">
    <source>
        <dbReference type="Pfam" id="PF00171"/>
    </source>
</evidence>
<reference evidence="7" key="1">
    <citation type="journal article" date="2014" name="Int. J. Syst. Evol. Microbiol.">
        <title>Complete genome sequence of Corynebacterium casei LMG S-19264T (=DSM 44701T), isolated from a smear-ripened cheese.</title>
        <authorList>
            <consortium name="US DOE Joint Genome Institute (JGI-PGF)"/>
            <person name="Walter F."/>
            <person name="Albersmeier A."/>
            <person name="Kalinowski J."/>
            <person name="Ruckert C."/>
        </authorList>
    </citation>
    <scope>NUCLEOTIDE SEQUENCE</scope>
    <source>
        <strain evidence="7">JCM 4633</strain>
    </source>
</reference>
<dbReference type="EMBL" id="BMVB01000001">
    <property type="protein sequence ID" value="GHC31996.1"/>
    <property type="molecule type" value="Genomic_DNA"/>
</dbReference>
<evidence type="ECO:0000256" key="3">
    <source>
        <dbReference type="ARBA" id="ARBA00023027"/>
    </source>
</evidence>
<evidence type="ECO:0000256" key="1">
    <source>
        <dbReference type="ARBA" id="ARBA00009986"/>
    </source>
</evidence>
<dbReference type="Proteomes" id="UP000646244">
    <property type="component" value="Unassembled WGS sequence"/>
</dbReference>
<evidence type="ECO:0000256" key="2">
    <source>
        <dbReference type="ARBA" id="ARBA00023002"/>
    </source>
</evidence>
<dbReference type="SUPFAM" id="SSF53720">
    <property type="entry name" value="ALDH-like"/>
    <property type="match status" value="1"/>
</dbReference>
<dbReference type="FunFam" id="3.40.605.10:FF:000007">
    <property type="entry name" value="NAD/NADP-dependent betaine aldehyde dehydrogenase"/>
    <property type="match status" value="1"/>
</dbReference>
<dbReference type="InterPro" id="IPR016160">
    <property type="entry name" value="Ald_DH_CS_CYS"/>
</dbReference>
<dbReference type="Gene3D" id="3.40.605.10">
    <property type="entry name" value="Aldehyde Dehydrogenase, Chain A, domain 1"/>
    <property type="match status" value="1"/>
</dbReference>
<evidence type="ECO:0000256" key="4">
    <source>
        <dbReference type="PROSITE-ProRule" id="PRU10007"/>
    </source>
</evidence>
<feature type="active site" evidence="4">
    <location>
        <position position="255"/>
    </location>
</feature>
<dbReference type="FunFam" id="3.40.309.10:FF:000012">
    <property type="entry name" value="Betaine aldehyde dehydrogenase"/>
    <property type="match status" value="1"/>
</dbReference>
<protein>
    <submittedName>
        <fullName evidence="7">Aldehyde dehydrogenase</fullName>
    </submittedName>
</protein>
<keyword evidence="2 5" id="KW-0560">Oxidoreductase</keyword>
<dbReference type="PANTHER" id="PTHR43720">
    <property type="entry name" value="2-AMINOMUCONIC SEMIALDEHYDE DEHYDROGENASE"/>
    <property type="match status" value="1"/>
</dbReference>
<proteinExistence type="inferred from homology"/>
<name>A0A918T936_STRCJ</name>
<organism evidence="7 8">
    <name type="scientific">Streptomyces cinnamoneus</name>
    <name type="common">Streptoverticillium cinnamoneum</name>
    <dbReference type="NCBI Taxonomy" id="53446"/>
    <lineage>
        <taxon>Bacteria</taxon>
        <taxon>Bacillati</taxon>
        <taxon>Actinomycetota</taxon>
        <taxon>Actinomycetes</taxon>
        <taxon>Kitasatosporales</taxon>
        <taxon>Streptomycetaceae</taxon>
        <taxon>Streptomyces</taxon>
        <taxon>Streptomyces cinnamoneus group</taxon>
    </lineage>
</organism>
<dbReference type="PROSITE" id="PS00070">
    <property type="entry name" value="ALDEHYDE_DEHYDR_CYS"/>
    <property type="match status" value="1"/>
</dbReference>
<evidence type="ECO:0000256" key="5">
    <source>
        <dbReference type="RuleBase" id="RU003345"/>
    </source>
</evidence>
<dbReference type="Pfam" id="PF00171">
    <property type="entry name" value="Aldedh"/>
    <property type="match status" value="1"/>
</dbReference>
<accession>A0A918T936</accession>